<feature type="region of interest" description="Disordered" evidence="5">
    <location>
        <begin position="40"/>
        <end position="63"/>
    </location>
</feature>
<sequence length="588" mass="65682">MLRNTAFGSTPTYKLLLGLGLCSLGGAMLFAYFKQRNDEDNEGSKKQQKQNTTAAQQQQQQEQQQPQKEICLKIVVENDHVPLIIGRGGANIKLIEEKTGAKIRLRDKDSGHKFCDINGVPDAVKAARVLLIKEIERAPVVKVELQVPHRLAHKLNGRGAEIIQDICRNSLAKVSIDLNGRNNKAKITIVGNQKQVNIARKLLDDQIEEDEDLRRAVEEVEQKREPRRSPTNSSMYSSQNSLSSLQPRDKMLAARVDDKPMEVYVSAVASPTKFWVQLVGPQSKKLDDMVQEMTNYYSSAENRAKHVLTAPYVGQIVAAVFKFDEKWYRAEVVDIMPNQFNPQEQVIDLYFVDYGDSEYIAPADICELRTDFLTLRFQAVECFLANVKSPLIDDPLRWPKNSITKFEELTEVAHWRKLISRVVTYKERPRLNPEQAASSAARDGTPIPGVELFDPTDGGEVNLGHLMITQGLALPLDDSYPVRSRSNTPSNQSDSTIEELSVTTPTTPISPMSVSIINDMDSVSAAEDAHFEQQLQHLQKKLQLNGNDINTNTANTINPVKLSTDDYQNSNLDNIAAAASTTNGDVGR</sequence>
<feature type="compositionally biased region" description="Low complexity" evidence="5">
    <location>
        <begin position="49"/>
        <end position="63"/>
    </location>
</feature>
<dbReference type="SMART" id="SM00322">
    <property type="entry name" value="KH"/>
    <property type="match status" value="2"/>
</dbReference>
<dbReference type="GO" id="GO:0043186">
    <property type="term" value="C:P granule"/>
    <property type="evidence" value="ECO:0007669"/>
    <property type="project" value="UniProtKB-ARBA"/>
</dbReference>
<dbReference type="SMART" id="SM00333">
    <property type="entry name" value="TUDOR"/>
    <property type="match status" value="1"/>
</dbReference>
<dbReference type="PANTHER" id="PTHR22948">
    <property type="entry name" value="TUDOR DOMAIN CONTAINING PROTEIN"/>
    <property type="match status" value="1"/>
</dbReference>
<dbReference type="OrthoDB" id="9995375at2759"/>
<feature type="compositionally biased region" description="Basic and acidic residues" evidence="5">
    <location>
        <begin position="217"/>
        <end position="228"/>
    </location>
</feature>
<dbReference type="FunFam" id="2.30.30.140:FF:000084">
    <property type="entry name" value="Tudor and KH domain-containing protein"/>
    <property type="match status" value="1"/>
</dbReference>
<comment type="similarity">
    <text evidence="3">Belongs to the Tdrkh family.</text>
</comment>
<dbReference type="Gene3D" id="2.40.50.90">
    <property type="match status" value="1"/>
</dbReference>
<evidence type="ECO:0000313" key="8">
    <source>
        <dbReference type="Proteomes" id="UP000504634"/>
    </source>
</evidence>
<dbReference type="CDD" id="cd00105">
    <property type="entry name" value="KH-I"/>
    <property type="match status" value="1"/>
</dbReference>
<dbReference type="InterPro" id="IPR035437">
    <property type="entry name" value="SNase_OB-fold_sf"/>
</dbReference>
<keyword evidence="6" id="KW-0812">Transmembrane</keyword>
<reference evidence="9 10" key="1">
    <citation type="submission" date="2025-04" db="UniProtKB">
        <authorList>
            <consortium name="RefSeq"/>
        </authorList>
    </citation>
    <scope>IDENTIFICATION</scope>
    <source>
        <strain evidence="9 10">11010-0011.00</strain>
        <tissue evidence="9 10">Whole body</tissue>
    </source>
</reference>
<protein>
    <submittedName>
        <fullName evidence="9 10">Tudor and KH domain-containing protein homolog</fullName>
    </submittedName>
</protein>
<dbReference type="Gene3D" id="3.30.1370.10">
    <property type="entry name" value="K Homology domain, type 1"/>
    <property type="match status" value="2"/>
</dbReference>
<proteinExistence type="inferred from homology"/>
<comment type="subcellular location">
    <subcellularLocation>
        <location evidence="1">Cytoplasm</location>
    </subcellularLocation>
</comment>
<dbReference type="GO" id="GO:0005739">
    <property type="term" value="C:mitochondrion"/>
    <property type="evidence" value="ECO:0007669"/>
    <property type="project" value="UniProtKB-ARBA"/>
</dbReference>
<dbReference type="GO" id="GO:0007283">
    <property type="term" value="P:spermatogenesis"/>
    <property type="evidence" value="ECO:0007669"/>
    <property type="project" value="TreeGrafter"/>
</dbReference>
<evidence type="ECO:0000256" key="4">
    <source>
        <dbReference type="PROSITE-ProRule" id="PRU00117"/>
    </source>
</evidence>
<dbReference type="SUPFAM" id="SSF54791">
    <property type="entry name" value="Eukaryotic type KH-domain (KH-domain type I)"/>
    <property type="match status" value="2"/>
</dbReference>
<dbReference type="InterPro" id="IPR050621">
    <property type="entry name" value="Tudor_domain_containing"/>
</dbReference>
<dbReference type="RefSeq" id="XP_030383448.1">
    <property type="nucleotide sequence ID" value="XM_030527588.1"/>
</dbReference>
<feature type="domain" description="Tudor" evidence="7">
    <location>
        <begin position="310"/>
        <end position="375"/>
    </location>
</feature>
<feature type="region of interest" description="Disordered" evidence="5">
    <location>
        <begin position="479"/>
        <end position="506"/>
    </location>
</feature>
<dbReference type="RefSeq" id="XP_030383449.1">
    <property type="nucleotide sequence ID" value="XM_030527589.1"/>
</dbReference>
<keyword evidence="6" id="KW-0472">Membrane</keyword>
<accession>A0A6J2U516</accession>
<keyword evidence="2" id="KW-0963">Cytoplasm</keyword>
<dbReference type="CDD" id="cd20412">
    <property type="entry name" value="Tudor_TDRD2"/>
    <property type="match status" value="1"/>
</dbReference>
<dbReference type="InterPro" id="IPR002999">
    <property type="entry name" value="Tudor"/>
</dbReference>
<evidence type="ECO:0000256" key="1">
    <source>
        <dbReference type="ARBA" id="ARBA00004496"/>
    </source>
</evidence>
<dbReference type="PROSITE" id="PS50304">
    <property type="entry name" value="TUDOR"/>
    <property type="match status" value="1"/>
</dbReference>
<name>A0A6J2U516_DROLE</name>
<evidence type="ECO:0000256" key="3">
    <source>
        <dbReference type="ARBA" id="ARBA00061555"/>
    </source>
</evidence>
<dbReference type="GeneID" id="115630995"/>
<evidence type="ECO:0000256" key="2">
    <source>
        <dbReference type="ARBA" id="ARBA00022490"/>
    </source>
</evidence>
<dbReference type="AlphaFoldDB" id="A0A6J2U516"/>
<evidence type="ECO:0000313" key="9">
    <source>
        <dbReference type="RefSeq" id="XP_030383446.1"/>
    </source>
</evidence>
<dbReference type="RefSeq" id="XP_030383446.1">
    <property type="nucleotide sequence ID" value="XM_030527586.1"/>
</dbReference>
<evidence type="ECO:0000256" key="6">
    <source>
        <dbReference type="SAM" id="Phobius"/>
    </source>
</evidence>
<dbReference type="Gene3D" id="2.30.30.140">
    <property type="match status" value="1"/>
</dbReference>
<keyword evidence="6" id="KW-1133">Transmembrane helix</keyword>
<dbReference type="RefSeq" id="XP_030383447.1">
    <property type="nucleotide sequence ID" value="XM_030527587.1"/>
</dbReference>
<dbReference type="Pfam" id="PF00013">
    <property type="entry name" value="KH_1"/>
    <property type="match status" value="2"/>
</dbReference>
<dbReference type="Pfam" id="PF00567">
    <property type="entry name" value="TUDOR"/>
    <property type="match status" value="1"/>
</dbReference>
<dbReference type="GO" id="GO:0034587">
    <property type="term" value="P:piRNA processing"/>
    <property type="evidence" value="ECO:0007669"/>
    <property type="project" value="TreeGrafter"/>
</dbReference>
<feature type="compositionally biased region" description="Low complexity" evidence="5">
    <location>
        <begin position="229"/>
        <end position="246"/>
    </location>
</feature>
<keyword evidence="4" id="KW-0694">RNA-binding</keyword>
<evidence type="ECO:0000256" key="5">
    <source>
        <dbReference type="SAM" id="MobiDB-lite"/>
    </source>
</evidence>
<dbReference type="GO" id="GO:0003723">
    <property type="term" value="F:RNA binding"/>
    <property type="evidence" value="ECO:0007669"/>
    <property type="project" value="UniProtKB-UniRule"/>
</dbReference>
<dbReference type="PANTHER" id="PTHR22948:SF29">
    <property type="entry name" value="FI02030P-RELATED"/>
    <property type="match status" value="1"/>
</dbReference>
<feature type="transmembrane region" description="Helical" evidence="6">
    <location>
        <begin position="12"/>
        <end position="33"/>
    </location>
</feature>
<dbReference type="InterPro" id="IPR004088">
    <property type="entry name" value="KH_dom_type_1"/>
</dbReference>
<dbReference type="SUPFAM" id="SSF63748">
    <property type="entry name" value="Tudor/PWWP/MBT"/>
    <property type="match status" value="1"/>
</dbReference>
<evidence type="ECO:0000259" key="7">
    <source>
        <dbReference type="PROSITE" id="PS50304"/>
    </source>
</evidence>
<gene>
    <name evidence="9 10 11 12" type="primary">LOC115630995</name>
</gene>
<dbReference type="InterPro" id="IPR036612">
    <property type="entry name" value="KH_dom_type_1_sf"/>
</dbReference>
<dbReference type="GO" id="GO:0030719">
    <property type="term" value="P:P granule organization"/>
    <property type="evidence" value="ECO:0007669"/>
    <property type="project" value="TreeGrafter"/>
</dbReference>
<evidence type="ECO:0000313" key="11">
    <source>
        <dbReference type="RefSeq" id="XP_030383448.1"/>
    </source>
</evidence>
<dbReference type="PROSITE" id="PS50084">
    <property type="entry name" value="KH_TYPE_1"/>
    <property type="match status" value="2"/>
</dbReference>
<evidence type="ECO:0000313" key="10">
    <source>
        <dbReference type="RefSeq" id="XP_030383447.1"/>
    </source>
</evidence>
<organism evidence="8 12">
    <name type="scientific">Drosophila lebanonensis</name>
    <name type="common">Fruit fly</name>
    <name type="synonym">Scaptodrosophila lebanonensis</name>
    <dbReference type="NCBI Taxonomy" id="7225"/>
    <lineage>
        <taxon>Eukaryota</taxon>
        <taxon>Metazoa</taxon>
        <taxon>Ecdysozoa</taxon>
        <taxon>Arthropoda</taxon>
        <taxon>Hexapoda</taxon>
        <taxon>Insecta</taxon>
        <taxon>Pterygota</taxon>
        <taxon>Neoptera</taxon>
        <taxon>Endopterygota</taxon>
        <taxon>Diptera</taxon>
        <taxon>Brachycera</taxon>
        <taxon>Muscomorpha</taxon>
        <taxon>Ephydroidea</taxon>
        <taxon>Drosophilidae</taxon>
        <taxon>Scaptodrosophila</taxon>
    </lineage>
</organism>
<dbReference type="Proteomes" id="UP000504634">
    <property type="component" value="Unplaced"/>
</dbReference>
<dbReference type="InterPro" id="IPR047380">
    <property type="entry name" value="TDRD2-like_tudor"/>
</dbReference>
<feature type="region of interest" description="Disordered" evidence="5">
    <location>
        <begin position="217"/>
        <end position="248"/>
    </location>
</feature>
<keyword evidence="8" id="KW-1185">Reference proteome</keyword>
<dbReference type="InterPro" id="IPR004087">
    <property type="entry name" value="KH_dom"/>
</dbReference>
<evidence type="ECO:0000313" key="12">
    <source>
        <dbReference type="RefSeq" id="XP_030383449.1"/>
    </source>
</evidence>
<dbReference type="CTD" id="33401"/>
<feature type="compositionally biased region" description="Polar residues" evidence="5">
    <location>
        <begin position="484"/>
        <end position="495"/>
    </location>
</feature>